<evidence type="ECO:0000256" key="3">
    <source>
        <dbReference type="ARBA" id="ARBA00022801"/>
    </source>
</evidence>
<evidence type="ECO:0000259" key="6">
    <source>
        <dbReference type="PROSITE" id="PS51935"/>
    </source>
</evidence>
<dbReference type="InterPro" id="IPR038765">
    <property type="entry name" value="Papain-like_cys_pep_sf"/>
</dbReference>
<gene>
    <name evidence="7" type="ORF">EPI11_05595</name>
</gene>
<keyword evidence="2" id="KW-0645">Protease</keyword>
<comment type="similarity">
    <text evidence="1">Belongs to the peptidase C40 family.</text>
</comment>
<organism evidence="7 8">
    <name type="scientific">Flavobacterium cerinum</name>
    <dbReference type="NCBI Taxonomy" id="2502784"/>
    <lineage>
        <taxon>Bacteria</taxon>
        <taxon>Pseudomonadati</taxon>
        <taxon>Bacteroidota</taxon>
        <taxon>Flavobacteriia</taxon>
        <taxon>Flavobacteriales</taxon>
        <taxon>Flavobacteriaceae</taxon>
        <taxon>Flavobacterium</taxon>
    </lineage>
</organism>
<dbReference type="InterPro" id="IPR000064">
    <property type="entry name" value="NLP_P60_dom"/>
</dbReference>
<dbReference type="OrthoDB" id="9807055at2"/>
<dbReference type="RefSeq" id="WP_128388967.1">
    <property type="nucleotide sequence ID" value="NZ_SBII01000003.1"/>
</dbReference>
<feature type="domain" description="NlpC/P60" evidence="6">
    <location>
        <begin position="44"/>
        <end position="175"/>
    </location>
</feature>
<dbReference type="Pfam" id="PF00877">
    <property type="entry name" value="NLPC_P60"/>
    <property type="match status" value="1"/>
</dbReference>
<evidence type="ECO:0000313" key="7">
    <source>
        <dbReference type="EMBL" id="RWX01430.1"/>
    </source>
</evidence>
<evidence type="ECO:0000256" key="5">
    <source>
        <dbReference type="SAM" id="SignalP"/>
    </source>
</evidence>
<dbReference type="AlphaFoldDB" id="A0A3S4T286"/>
<dbReference type="Gene3D" id="3.90.1720.10">
    <property type="entry name" value="endopeptidase domain like (from Nostoc punctiforme)"/>
    <property type="match status" value="1"/>
</dbReference>
<comment type="caution">
    <text evidence="7">The sequence shown here is derived from an EMBL/GenBank/DDBJ whole genome shotgun (WGS) entry which is preliminary data.</text>
</comment>
<dbReference type="SUPFAM" id="SSF54001">
    <property type="entry name" value="Cysteine proteinases"/>
    <property type="match status" value="1"/>
</dbReference>
<keyword evidence="3" id="KW-0378">Hydrolase</keyword>
<sequence length="176" mass="19773">MKFYKSPLLFALMASFFVFCNQHKSKSISPVKETVVVDSTKQQQVNREEIIAFAKKYMGTKYCYAGGDPKTGFDCSGFVNFVYKNFNINLPRSSSGFGKIGKKLKPEDFKIGDILIFYGYRDNKSVGHVGIICEANGMKSKFIHSSSGKEMAVIISELGSDQYTKRFYKGIDVLSK</sequence>
<protein>
    <submittedName>
        <fullName evidence="7">Peptidoglycan endopeptidase</fullName>
    </submittedName>
</protein>
<keyword evidence="5" id="KW-0732">Signal</keyword>
<accession>A0A3S4T286</accession>
<evidence type="ECO:0000256" key="2">
    <source>
        <dbReference type="ARBA" id="ARBA00022670"/>
    </source>
</evidence>
<dbReference type="PANTHER" id="PTHR47053:SF1">
    <property type="entry name" value="MUREIN DD-ENDOPEPTIDASE MEPH-RELATED"/>
    <property type="match status" value="1"/>
</dbReference>
<evidence type="ECO:0000256" key="1">
    <source>
        <dbReference type="ARBA" id="ARBA00007074"/>
    </source>
</evidence>
<dbReference type="PROSITE" id="PS51935">
    <property type="entry name" value="NLPC_P60"/>
    <property type="match status" value="1"/>
</dbReference>
<dbReference type="InterPro" id="IPR051202">
    <property type="entry name" value="Peptidase_C40"/>
</dbReference>
<dbReference type="EMBL" id="SBII01000003">
    <property type="protein sequence ID" value="RWX01430.1"/>
    <property type="molecule type" value="Genomic_DNA"/>
</dbReference>
<evidence type="ECO:0000313" key="8">
    <source>
        <dbReference type="Proteomes" id="UP000287527"/>
    </source>
</evidence>
<dbReference type="GO" id="GO:0006508">
    <property type="term" value="P:proteolysis"/>
    <property type="evidence" value="ECO:0007669"/>
    <property type="project" value="UniProtKB-KW"/>
</dbReference>
<reference evidence="7 8" key="1">
    <citation type="submission" date="2019-01" db="EMBL/GenBank/DDBJ databases">
        <title>Flavobacterium sp. nov.,isolated from freshwater.</title>
        <authorList>
            <person name="Zhang R."/>
            <person name="Du Z.-J."/>
        </authorList>
    </citation>
    <scope>NUCLEOTIDE SEQUENCE [LARGE SCALE GENOMIC DNA]</scope>
    <source>
        <strain evidence="7 8">1E403</strain>
    </source>
</reference>
<feature type="signal peptide" evidence="5">
    <location>
        <begin position="1"/>
        <end position="20"/>
    </location>
</feature>
<proteinExistence type="inferred from homology"/>
<dbReference type="GO" id="GO:0008234">
    <property type="term" value="F:cysteine-type peptidase activity"/>
    <property type="evidence" value="ECO:0007669"/>
    <property type="project" value="UniProtKB-KW"/>
</dbReference>
<keyword evidence="8" id="KW-1185">Reference proteome</keyword>
<evidence type="ECO:0000256" key="4">
    <source>
        <dbReference type="ARBA" id="ARBA00022807"/>
    </source>
</evidence>
<dbReference type="Proteomes" id="UP000287527">
    <property type="component" value="Unassembled WGS sequence"/>
</dbReference>
<feature type="chain" id="PRO_5018573891" evidence="5">
    <location>
        <begin position="21"/>
        <end position="176"/>
    </location>
</feature>
<name>A0A3S4T286_9FLAO</name>
<dbReference type="PANTHER" id="PTHR47053">
    <property type="entry name" value="MUREIN DD-ENDOPEPTIDASE MEPH-RELATED"/>
    <property type="match status" value="1"/>
</dbReference>
<keyword evidence="4" id="KW-0788">Thiol protease</keyword>